<dbReference type="RefSeq" id="WP_310325285.1">
    <property type="nucleotide sequence ID" value="NZ_JAVDXV010000001.1"/>
</dbReference>
<reference evidence="2 3" key="1">
    <citation type="submission" date="2023-07" db="EMBL/GenBank/DDBJ databases">
        <title>Sorghum-associated microbial communities from plants grown in Nebraska, USA.</title>
        <authorList>
            <person name="Schachtman D."/>
        </authorList>
    </citation>
    <scope>NUCLEOTIDE SEQUENCE [LARGE SCALE GENOMIC DNA]</scope>
    <source>
        <strain evidence="2 3">BE316</strain>
    </source>
</reference>
<protein>
    <submittedName>
        <fullName evidence="2">DNA-directed RNA polymerase specialized sigma24 family protein</fullName>
    </submittedName>
</protein>
<dbReference type="Gene3D" id="1.10.10.10">
    <property type="entry name" value="Winged helix-like DNA-binding domain superfamily/Winged helix DNA-binding domain"/>
    <property type="match status" value="1"/>
</dbReference>
<accession>A0ABU2A3Q9</accession>
<dbReference type="InterPro" id="IPR013324">
    <property type="entry name" value="RNA_pol_sigma_r3/r4-like"/>
</dbReference>
<feature type="region of interest" description="Disordered" evidence="1">
    <location>
        <begin position="26"/>
        <end position="54"/>
    </location>
</feature>
<sequence>MAKIQQIDDMLRRWAAAVAGEGDGSGYPTMSVLHQDWSPPSPGQTPTMKTVSRGRDVDRVHAAVAALSMRERNTVVVHYCSGSLSLAEQAAKLGCQVRTVEKRIEAIHRVLAASLLGE</sequence>
<evidence type="ECO:0000313" key="3">
    <source>
        <dbReference type="Proteomes" id="UP001180825"/>
    </source>
</evidence>
<dbReference type="SUPFAM" id="SSF88659">
    <property type="entry name" value="Sigma3 and sigma4 domains of RNA polymerase sigma factors"/>
    <property type="match status" value="1"/>
</dbReference>
<keyword evidence="3" id="KW-1185">Reference proteome</keyword>
<evidence type="ECO:0000256" key="1">
    <source>
        <dbReference type="SAM" id="MobiDB-lite"/>
    </source>
</evidence>
<gene>
    <name evidence="2" type="ORF">J2X21_000862</name>
</gene>
<name>A0ABU2A3Q9_9BURK</name>
<keyword evidence="2" id="KW-0240">DNA-directed RNA polymerase</keyword>
<dbReference type="GO" id="GO:0000428">
    <property type="term" value="C:DNA-directed RNA polymerase complex"/>
    <property type="evidence" value="ECO:0007669"/>
    <property type="project" value="UniProtKB-KW"/>
</dbReference>
<dbReference type="EMBL" id="JAVDXV010000001">
    <property type="protein sequence ID" value="MDR7331750.1"/>
    <property type="molecule type" value="Genomic_DNA"/>
</dbReference>
<dbReference type="InterPro" id="IPR036388">
    <property type="entry name" value="WH-like_DNA-bd_sf"/>
</dbReference>
<keyword evidence="2" id="KW-0804">Transcription</keyword>
<comment type="caution">
    <text evidence="2">The sequence shown here is derived from an EMBL/GenBank/DDBJ whole genome shotgun (WGS) entry which is preliminary data.</text>
</comment>
<proteinExistence type="predicted"/>
<evidence type="ECO:0000313" key="2">
    <source>
        <dbReference type="EMBL" id="MDR7331750.1"/>
    </source>
</evidence>
<dbReference type="Proteomes" id="UP001180825">
    <property type="component" value="Unassembled WGS sequence"/>
</dbReference>
<organism evidence="2 3">
    <name type="scientific">Roseateles asaccharophilus</name>
    <dbReference type="NCBI Taxonomy" id="582607"/>
    <lineage>
        <taxon>Bacteria</taxon>
        <taxon>Pseudomonadati</taxon>
        <taxon>Pseudomonadota</taxon>
        <taxon>Betaproteobacteria</taxon>
        <taxon>Burkholderiales</taxon>
        <taxon>Sphaerotilaceae</taxon>
        <taxon>Roseateles</taxon>
    </lineage>
</organism>